<evidence type="ECO:0000256" key="5">
    <source>
        <dbReference type="ARBA" id="ARBA00049009"/>
    </source>
</evidence>
<comment type="catalytic activity">
    <reaction evidence="5">
        <text>NADP(+) + H2O = ADP-D-ribose 2'-phosphate + nicotinamide + H(+)</text>
        <dbReference type="Rhea" id="RHEA:19849"/>
        <dbReference type="ChEBI" id="CHEBI:15377"/>
        <dbReference type="ChEBI" id="CHEBI:15378"/>
        <dbReference type="ChEBI" id="CHEBI:17154"/>
        <dbReference type="ChEBI" id="CHEBI:58349"/>
        <dbReference type="ChEBI" id="CHEBI:58673"/>
    </reaction>
    <physiologicalReaction direction="left-to-right" evidence="5">
        <dbReference type="Rhea" id="RHEA:19850"/>
    </physiologicalReaction>
</comment>
<evidence type="ECO:0000259" key="8">
    <source>
        <dbReference type="PROSITE" id="PS50105"/>
    </source>
</evidence>
<evidence type="ECO:0000259" key="7">
    <source>
        <dbReference type="PROSITE" id="PS50104"/>
    </source>
</evidence>
<feature type="region of interest" description="Disordered" evidence="6">
    <location>
        <begin position="55"/>
        <end position="77"/>
    </location>
</feature>
<dbReference type="InterPro" id="IPR000157">
    <property type="entry name" value="TIR_dom"/>
</dbReference>
<name>A0A401QDF9_SCYTO</name>
<dbReference type="OrthoDB" id="6078042at2759"/>
<dbReference type="Proteomes" id="UP000288216">
    <property type="component" value="Unassembled WGS sequence"/>
</dbReference>
<dbReference type="Gene3D" id="1.10.150.50">
    <property type="entry name" value="Transcription Factor, Ets-1"/>
    <property type="match status" value="1"/>
</dbReference>
<dbReference type="GO" id="GO:0007165">
    <property type="term" value="P:signal transduction"/>
    <property type="evidence" value="ECO:0007669"/>
    <property type="project" value="InterPro"/>
</dbReference>
<protein>
    <recommendedName>
        <fullName evidence="1">NAD(+) hydrolase SARM1</fullName>
    </recommendedName>
    <alternativeName>
        <fullName evidence="3">NADP(+) hydrolase SARM1</fullName>
    </alternativeName>
    <alternativeName>
        <fullName evidence="2">Sterile alpha and TIR motif-containing protein 1</fullName>
    </alternativeName>
</protein>
<dbReference type="OMA" id="MIKARTS"/>
<evidence type="ECO:0000256" key="6">
    <source>
        <dbReference type="SAM" id="MobiDB-lite"/>
    </source>
</evidence>
<dbReference type="SUPFAM" id="SSF52200">
    <property type="entry name" value="Toll/Interleukin receptor TIR domain"/>
    <property type="match status" value="1"/>
</dbReference>
<dbReference type="PANTHER" id="PTHR47508:SF2">
    <property type="entry name" value="TIR DOMAIN-CONTAINING PROTEIN"/>
    <property type="match status" value="1"/>
</dbReference>
<comment type="catalytic activity">
    <reaction evidence="4">
        <text>NAD(+) = cyclic ADP-beta-D-ribose + nicotinamide + H(+)</text>
        <dbReference type="Rhea" id="RHEA:38611"/>
        <dbReference type="ChEBI" id="CHEBI:15378"/>
        <dbReference type="ChEBI" id="CHEBI:17154"/>
        <dbReference type="ChEBI" id="CHEBI:57540"/>
        <dbReference type="ChEBI" id="CHEBI:73672"/>
    </reaction>
    <physiologicalReaction direction="left-to-right" evidence="4">
        <dbReference type="Rhea" id="RHEA:38612"/>
    </physiologicalReaction>
</comment>
<dbReference type="PANTHER" id="PTHR47508">
    <property type="entry name" value="SAM DOMAIN-CONTAINING PROTEIN-RELATED"/>
    <property type="match status" value="1"/>
</dbReference>
<feature type="domain" description="TIR" evidence="7">
    <location>
        <begin position="90"/>
        <end position="237"/>
    </location>
</feature>
<evidence type="ECO:0000256" key="1">
    <source>
        <dbReference type="ARBA" id="ARBA00024128"/>
    </source>
</evidence>
<organism evidence="9 10">
    <name type="scientific">Scyliorhinus torazame</name>
    <name type="common">Cloudy catshark</name>
    <name type="synonym">Catulus torazame</name>
    <dbReference type="NCBI Taxonomy" id="75743"/>
    <lineage>
        <taxon>Eukaryota</taxon>
        <taxon>Metazoa</taxon>
        <taxon>Chordata</taxon>
        <taxon>Craniata</taxon>
        <taxon>Vertebrata</taxon>
        <taxon>Chondrichthyes</taxon>
        <taxon>Elasmobranchii</taxon>
        <taxon>Galeomorphii</taxon>
        <taxon>Galeoidea</taxon>
        <taxon>Carcharhiniformes</taxon>
        <taxon>Scyliorhinidae</taxon>
        <taxon>Scyliorhinus</taxon>
    </lineage>
</organism>
<dbReference type="InterPro" id="IPR001660">
    <property type="entry name" value="SAM"/>
</dbReference>
<dbReference type="STRING" id="75743.A0A401QDF9"/>
<reference evidence="9 10" key="1">
    <citation type="journal article" date="2018" name="Nat. Ecol. Evol.">
        <title>Shark genomes provide insights into elasmobranch evolution and the origin of vertebrates.</title>
        <authorList>
            <person name="Hara Y"/>
            <person name="Yamaguchi K"/>
            <person name="Onimaru K"/>
            <person name="Kadota M"/>
            <person name="Koyanagi M"/>
            <person name="Keeley SD"/>
            <person name="Tatsumi K"/>
            <person name="Tanaka K"/>
            <person name="Motone F"/>
            <person name="Kageyama Y"/>
            <person name="Nozu R"/>
            <person name="Adachi N"/>
            <person name="Nishimura O"/>
            <person name="Nakagawa R"/>
            <person name="Tanegashima C"/>
            <person name="Kiyatake I"/>
            <person name="Matsumoto R"/>
            <person name="Murakumo K"/>
            <person name="Nishida K"/>
            <person name="Terakita A"/>
            <person name="Kuratani S"/>
            <person name="Sato K"/>
            <person name="Hyodo S Kuraku.S."/>
        </authorList>
    </citation>
    <scope>NUCLEOTIDE SEQUENCE [LARGE SCALE GENOMIC DNA]</scope>
</reference>
<dbReference type="Pfam" id="PF13676">
    <property type="entry name" value="TIR_2"/>
    <property type="match status" value="1"/>
</dbReference>
<evidence type="ECO:0000313" key="9">
    <source>
        <dbReference type="EMBL" id="GCB83396.1"/>
    </source>
</evidence>
<comment type="caution">
    <text evidence="9">The sequence shown here is derived from an EMBL/GenBank/DDBJ whole genome shotgun (WGS) entry which is preliminary data.</text>
</comment>
<sequence>MEDAAFDGRMSPIRVEIRTKIRTQTSKRLKSKEMNRTTAVNNGIPKAAVCVNEGQPDHVQADPPNPTEGPRGEKISPSEDCIRQLRNSKAPVSIYISYSPNASFLEQKFVCETVKQLKATNLREGTWFDKDEVDMASPLWLSQRVEAIEQCKAAIIFLSESYFECPVSLMEGKILLERLRSSEKTVKIFPVLHNTVKVPEGLAQLLDGVVDLTGARVARNSLAEKSSLVIGNLSEKIEEYTLIKVPFHNNKIPLLEFSMKFKKKKLCSWTVGDVQEWLLHLGIREFYRLSLAEYMVDGFLLMSITDEDLSQYFGNIL</sequence>
<evidence type="ECO:0000313" key="10">
    <source>
        <dbReference type="Proteomes" id="UP000288216"/>
    </source>
</evidence>
<evidence type="ECO:0000256" key="3">
    <source>
        <dbReference type="ARBA" id="ARBA00032222"/>
    </source>
</evidence>
<dbReference type="PROSITE" id="PS50104">
    <property type="entry name" value="TIR"/>
    <property type="match status" value="1"/>
</dbReference>
<dbReference type="AlphaFoldDB" id="A0A401QDF9"/>
<dbReference type="SUPFAM" id="SSF47769">
    <property type="entry name" value="SAM/Pointed domain"/>
    <property type="match status" value="1"/>
</dbReference>
<feature type="domain" description="SAM" evidence="8">
    <location>
        <begin position="269"/>
        <end position="317"/>
    </location>
</feature>
<dbReference type="Gene3D" id="3.40.50.10140">
    <property type="entry name" value="Toll/interleukin-1 receptor homology (TIR) domain"/>
    <property type="match status" value="1"/>
</dbReference>
<dbReference type="InterPro" id="IPR013761">
    <property type="entry name" value="SAM/pointed_sf"/>
</dbReference>
<evidence type="ECO:0000256" key="4">
    <source>
        <dbReference type="ARBA" id="ARBA00048388"/>
    </source>
</evidence>
<dbReference type="EMBL" id="BFAA01030934">
    <property type="protein sequence ID" value="GCB83396.1"/>
    <property type="molecule type" value="Genomic_DNA"/>
</dbReference>
<proteinExistence type="predicted"/>
<dbReference type="PROSITE" id="PS50105">
    <property type="entry name" value="SAM_DOMAIN"/>
    <property type="match status" value="1"/>
</dbReference>
<dbReference type="InterPro" id="IPR035897">
    <property type="entry name" value="Toll_tir_struct_dom_sf"/>
</dbReference>
<evidence type="ECO:0000256" key="2">
    <source>
        <dbReference type="ARBA" id="ARBA00031160"/>
    </source>
</evidence>
<gene>
    <name evidence="9" type="ORF">scyTo_0023577</name>
</gene>
<accession>A0A401QDF9</accession>
<keyword evidence="10" id="KW-1185">Reference proteome</keyword>